<dbReference type="EMBL" id="BK015381">
    <property type="protein sequence ID" value="DAE03996.1"/>
    <property type="molecule type" value="Genomic_DNA"/>
</dbReference>
<sequence>MRKEIKSVLKKLAGEASEFRVVFKKPFVYGEWIVATDGYSLIRVKKQGNNGGYSPLTMQIDIDHCFPSKTCNCLVDIEQLQEKLKSKKYGAWGDFLTVCEECGDVGKVRCTYTDRLGKDYQISEVCPICGGDCLTERPGVVKIADAIVKPKYLLLLCELAKATDGRVLLLNRGTERQHLYFQIGEDIEMVIMQTRPSVARQEELLFEFKID</sequence>
<protein>
    <submittedName>
        <fullName evidence="1">Putative tRNA pseudouridine synthase B/ACA, guide RNA, RNA-protein complex</fullName>
    </submittedName>
</protein>
<reference evidence="1" key="1">
    <citation type="journal article" date="2021" name="Proc. Natl. Acad. Sci. U.S.A.">
        <title>A Catalog of Tens of Thousands of Viruses from Human Metagenomes Reveals Hidden Associations with Chronic Diseases.</title>
        <authorList>
            <person name="Tisza M.J."/>
            <person name="Buck C.B."/>
        </authorList>
    </citation>
    <scope>NUCLEOTIDE SEQUENCE</scope>
    <source>
        <strain evidence="1">CtCeQ13</strain>
    </source>
</reference>
<name>A0A8S5PCQ0_9CAUD</name>
<accession>A0A8S5PCQ0</accession>
<evidence type="ECO:0000313" key="1">
    <source>
        <dbReference type="EMBL" id="DAE03996.1"/>
    </source>
</evidence>
<proteinExistence type="predicted"/>
<organism evidence="1">
    <name type="scientific">Siphoviridae sp. ctCeQ13</name>
    <dbReference type="NCBI Taxonomy" id="2825380"/>
    <lineage>
        <taxon>Viruses</taxon>
        <taxon>Duplodnaviria</taxon>
        <taxon>Heunggongvirae</taxon>
        <taxon>Uroviricota</taxon>
        <taxon>Caudoviricetes</taxon>
    </lineage>
</organism>